<evidence type="ECO:0000256" key="7">
    <source>
        <dbReference type="PIRSR" id="PIRSR019663-1"/>
    </source>
</evidence>
<dbReference type="PANTHER" id="PTHR12000">
    <property type="entry name" value="HEMOGLOBINASE FAMILY MEMBER"/>
    <property type="match status" value="1"/>
</dbReference>
<dbReference type="Pfam" id="PF01650">
    <property type="entry name" value="Peptidase_C13"/>
    <property type="match status" value="1"/>
</dbReference>
<evidence type="ECO:0000256" key="1">
    <source>
        <dbReference type="ARBA" id="ARBA00004141"/>
    </source>
</evidence>
<evidence type="ECO:0000256" key="4">
    <source>
        <dbReference type="ARBA" id="ARBA00022692"/>
    </source>
</evidence>
<dbReference type="InterPro" id="IPR048501">
    <property type="entry name" value="Legum_prodom"/>
</dbReference>
<dbReference type="CDD" id="cd21115">
    <property type="entry name" value="legumain_C"/>
    <property type="match status" value="1"/>
</dbReference>
<dbReference type="GO" id="GO:0051603">
    <property type="term" value="P:proteolysis involved in protein catabolic process"/>
    <property type="evidence" value="ECO:0007669"/>
    <property type="project" value="TreeGrafter"/>
</dbReference>
<dbReference type="Pfam" id="PF02077">
    <property type="entry name" value="SURF4"/>
    <property type="match status" value="1"/>
</dbReference>
<evidence type="ECO:0008006" key="10">
    <source>
        <dbReference type="Google" id="ProtNLM"/>
    </source>
</evidence>
<keyword evidence="6" id="KW-0472">Membrane</keyword>
<keyword evidence="9" id="KW-1185">Reference proteome</keyword>
<evidence type="ECO:0000256" key="2">
    <source>
        <dbReference type="ARBA" id="ARBA00006945"/>
    </source>
</evidence>
<dbReference type="InterPro" id="IPR002995">
    <property type="entry name" value="Surf4"/>
</dbReference>
<evidence type="ECO:0000256" key="5">
    <source>
        <dbReference type="ARBA" id="ARBA00022989"/>
    </source>
</evidence>
<sequence>MNFFLKLSVTGDLLMIVHLGPGDLSVDYHRKKWIDSVDDNMKVFAVFSLLFITVNAVPFLDKLREPHVGKTWVVLAASSEGWINYGMEADVYHAYQVVRQHGIPDENIIVMHSDDIAHSSKNPTPGVVINRVGGKDVYKTPYEVPKHYIGKDVTPENFLGILKGDEKLEKGGKKVVKSGPNDRIFVYLDDHGGDEVVFFPTTTLLAKDLNNVLIDMHKENKFSQLVFYLAACEAGSMFAKLLPTDINVYALTATLPGELGWKAESDHTNLNTYLAVFFAVTWLDDSEHNDLTKELIATQYEYIKIHNNFTMDGSNYSQHAQQYGDLSIATKQHVSNYMGEKKVPVNSKHVPYKPSGMAPIRDSELYRLQHKIKITNDIDEKLQYVQQLQSLLNGRQLLDKQIAEYVNELPAIDANIALNGKLELNNRDCYKQLVNTFNDHCYVFSRNTYAINKLESSFISPVPFYNQ</sequence>
<dbReference type="PRINTS" id="PR00776">
    <property type="entry name" value="HEMOGLOBNASE"/>
</dbReference>
<organism evidence="8">
    <name type="scientific">Oppiella nova</name>
    <dbReference type="NCBI Taxonomy" id="334625"/>
    <lineage>
        <taxon>Eukaryota</taxon>
        <taxon>Metazoa</taxon>
        <taxon>Ecdysozoa</taxon>
        <taxon>Arthropoda</taxon>
        <taxon>Chelicerata</taxon>
        <taxon>Arachnida</taxon>
        <taxon>Acari</taxon>
        <taxon>Acariformes</taxon>
        <taxon>Sarcoptiformes</taxon>
        <taxon>Oribatida</taxon>
        <taxon>Brachypylina</taxon>
        <taxon>Oppioidea</taxon>
        <taxon>Oppiidae</taxon>
        <taxon>Oppiella</taxon>
    </lineage>
</organism>
<evidence type="ECO:0000313" key="8">
    <source>
        <dbReference type="EMBL" id="CAD7647926.1"/>
    </source>
</evidence>
<comment type="subcellular location">
    <subcellularLocation>
        <location evidence="1">Membrane</location>
        <topology evidence="1">Multi-pass membrane protein</topology>
    </subcellularLocation>
</comment>
<gene>
    <name evidence="8" type="ORF">ONB1V03_LOCUS6504</name>
</gene>
<accession>A0A7R9LU03</accession>
<dbReference type="EMBL" id="CAJPVJ010002936">
    <property type="protein sequence ID" value="CAG2166989.1"/>
    <property type="molecule type" value="Genomic_DNA"/>
</dbReference>
<dbReference type="Gene3D" id="1.10.132.130">
    <property type="match status" value="1"/>
</dbReference>
<keyword evidence="5" id="KW-1133">Transmembrane helix</keyword>
<dbReference type="GO" id="GO:0016020">
    <property type="term" value="C:membrane"/>
    <property type="evidence" value="ECO:0007669"/>
    <property type="project" value="UniProtKB-SubCell"/>
</dbReference>
<comment type="similarity">
    <text evidence="3">Belongs to the peptidase C13 family.</text>
</comment>
<dbReference type="InterPro" id="IPR001096">
    <property type="entry name" value="Peptidase_C13"/>
</dbReference>
<feature type="active site" description="Nucleophile" evidence="7">
    <location>
        <position position="232"/>
    </location>
</feature>
<dbReference type="Gene3D" id="3.40.50.1460">
    <property type="match status" value="1"/>
</dbReference>
<dbReference type="Proteomes" id="UP000728032">
    <property type="component" value="Unassembled WGS sequence"/>
</dbReference>
<name>A0A7R9LU03_9ACAR</name>
<dbReference type="OrthoDB" id="192611at2759"/>
<keyword evidence="4" id="KW-0812">Transmembrane</keyword>
<dbReference type="PANTHER" id="PTHR12000:SF42">
    <property type="entry name" value="LEGUMAIN"/>
    <property type="match status" value="1"/>
</dbReference>
<evidence type="ECO:0000256" key="3">
    <source>
        <dbReference type="ARBA" id="ARBA00009941"/>
    </source>
</evidence>
<feature type="active site" evidence="7">
    <location>
        <position position="191"/>
    </location>
</feature>
<dbReference type="PIRSF" id="PIRSF019663">
    <property type="entry name" value="Legumain"/>
    <property type="match status" value="1"/>
</dbReference>
<dbReference type="GO" id="GO:0006624">
    <property type="term" value="P:vacuolar protein processing"/>
    <property type="evidence" value="ECO:0007669"/>
    <property type="project" value="TreeGrafter"/>
</dbReference>
<reference evidence="8" key="1">
    <citation type="submission" date="2020-11" db="EMBL/GenBank/DDBJ databases">
        <authorList>
            <person name="Tran Van P."/>
        </authorList>
    </citation>
    <scope>NUCLEOTIDE SEQUENCE</scope>
</reference>
<comment type="similarity">
    <text evidence="2">Belongs to the SURF4 family.</text>
</comment>
<dbReference type="InterPro" id="IPR046427">
    <property type="entry name" value="Legumain_prodom_sf"/>
</dbReference>
<proteinExistence type="inferred from homology"/>
<evidence type="ECO:0000256" key="6">
    <source>
        <dbReference type="ARBA" id="ARBA00023136"/>
    </source>
</evidence>
<dbReference type="AlphaFoldDB" id="A0A7R9LU03"/>
<dbReference type="GO" id="GO:0005773">
    <property type="term" value="C:vacuole"/>
    <property type="evidence" value="ECO:0007669"/>
    <property type="project" value="GOC"/>
</dbReference>
<evidence type="ECO:0000313" key="9">
    <source>
        <dbReference type="Proteomes" id="UP000728032"/>
    </source>
</evidence>
<dbReference type="EMBL" id="OC917761">
    <property type="protein sequence ID" value="CAD7647926.1"/>
    <property type="molecule type" value="Genomic_DNA"/>
</dbReference>
<protein>
    <recommendedName>
        <fullName evidence="10">Legumain</fullName>
    </recommendedName>
</protein>
<dbReference type="GO" id="GO:0004197">
    <property type="term" value="F:cysteine-type endopeptidase activity"/>
    <property type="evidence" value="ECO:0007669"/>
    <property type="project" value="TreeGrafter"/>
</dbReference>